<gene>
    <name evidence="7" type="ORF">FW778_08465</name>
</gene>
<dbReference type="Pfam" id="PF03626">
    <property type="entry name" value="COX4_pro"/>
    <property type="match status" value="1"/>
</dbReference>
<evidence type="ECO:0000256" key="2">
    <source>
        <dbReference type="ARBA" id="ARBA00022475"/>
    </source>
</evidence>
<comment type="subcellular location">
    <subcellularLocation>
        <location evidence="1">Cell membrane</location>
        <topology evidence="1">Multi-pass membrane protein</topology>
    </subcellularLocation>
</comment>
<dbReference type="GO" id="GO:0005886">
    <property type="term" value="C:plasma membrane"/>
    <property type="evidence" value="ECO:0007669"/>
    <property type="project" value="UniProtKB-SubCell"/>
</dbReference>
<name>A0A5J5ILP4_9BACT</name>
<evidence type="ECO:0000256" key="6">
    <source>
        <dbReference type="SAM" id="Phobius"/>
    </source>
</evidence>
<protein>
    <submittedName>
        <fullName evidence="7">Cytochrome C oxidase subunit IV family protein</fullName>
    </submittedName>
</protein>
<keyword evidence="3 6" id="KW-0812">Transmembrane</keyword>
<dbReference type="AlphaFoldDB" id="A0A5J5ILP4"/>
<feature type="transmembrane region" description="Helical" evidence="6">
    <location>
        <begin position="58"/>
        <end position="83"/>
    </location>
</feature>
<dbReference type="EMBL" id="VYQF01000001">
    <property type="protein sequence ID" value="KAA9042035.1"/>
    <property type="molecule type" value="Genomic_DNA"/>
</dbReference>
<sequence>MSAVTTTHAIDHSHGEAQVKRIWKAFWILLILTIIELGLGLSIYYIDLEANPSETLILFLKGVITILTLAKAFYIISIFMHLGDEVRNLIMSLGIPALLFIWFIFTFLYEGNSYRNLRNTDAGSRPYIEKVQHQPVPAMKEGEKN</sequence>
<keyword evidence="2" id="KW-1003">Cell membrane</keyword>
<accession>A0A5J5ILP4</accession>
<evidence type="ECO:0000256" key="3">
    <source>
        <dbReference type="ARBA" id="ARBA00022692"/>
    </source>
</evidence>
<feature type="transmembrane region" description="Helical" evidence="6">
    <location>
        <begin position="25"/>
        <end position="46"/>
    </location>
</feature>
<reference evidence="7 8" key="1">
    <citation type="submission" date="2019-09" db="EMBL/GenBank/DDBJ databases">
        <title>Draft genome sequence of Ginsengibacter sp. BR5-29.</title>
        <authorList>
            <person name="Im W.-T."/>
        </authorList>
    </citation>
    <scope>NUCLEOTIDE SEQUENCE [LARGE SCALE GENOMIC DNA]</scope>
    <source>
        <strain evidence="7 8">BR5-29</strain>
    </source>
</reference>
<evidence type="ECO:0000313" key="7">
    <source>
        <dbReference type="EMBL" id="KAA9042035.1"/>
    </source>
</evidence>
<dbReference type="InterPro" id="IPR005171">
    <property type="entry name" value="Cyt_c_oxidase_su4_prok"/>
</dbReference>
<evidence type="ECO:0000256" key="4">
    <source>
        <dbReference type="ARBA" id="ARBA00022989"/>
    </source>
</evidence>
<evidence type="ECO:0000256" key="5">
    <source>
        <dbReference type="ARBA" id="ARBA00023136"/>
    </source>
</evidence>
<feature type="transmembrane region" description="Helical" evidence="6">
    <location>
        <begin position="89"/>
        <end position="109"/>
    </location>
</feature>
<dbReference type="Proteomes" id="UP000326903">
    <property type="component" value="Unassembled WGS sequence"/>
</dbReference>
<dbReference type="RefSeq" id="WP_150414164.1">
    <property type="nucleotide sequence ID" value="NZ_VYQF01000001.1"/>
</dbReference>
<keyword evidence="8" id="KW-1185">Reference proteome</keyword>
<evidence type="ECO:0000313" key="8">
    <source>
        <dbReference type="Proteomes" id="UP000326903"/>
    </source>
</evidence>
<evidence type="ECO:0000256" key="1">
    <source>
        <dbReference type="ARBA" id="ARBA00004651"/>
    </source>
</evidence>
<organism evidence="7 8">
    <name type="scientific">Ginsengibacter hankyongi</name>
    <dbReference type="NCBI Taxonomy" id="2607284"/>
    <lineage>
        <taxon>Bacteria</taxon>
        <taxon>Pseudomonadati</taxon>
        <taxon>Bacteroidota</taxon>
        <taxon>Chitinophagia</taxon>
        <taxon>Chitinophagales</taxon>
        <taxon>Chitinophagaceae</taxon>
        <taxon>Ginsengibacter</taxon>
    </lineage>
</organism>
<comment type="caution">
    <text evidence="7">The sequence shown here is derived from an EMBL/GenBank/DDBJ whole genome shotgun (WGS) entry which is preliminary data.</text>
</comment>
<keyword evidence="4 6" id="KW-1133">Transmembrane helix</keyword>
<proteinExistence type="predicted"/>
<keyword evidence="5 6" id="KW-0472">Membrane</keyword>